<keyword evidence="3" id="KW-0238">DNA-binding</keyword>
<evidence type="ECO:0000256" key="4">
    <source>
        <dbReference type="ARBA" id="ARBA00023163"/>
    </source>
</evidence>
<dbReference type="Gene3D" id="3.40.190.10">
    <property type="entry name" value="Periplasmic binding protein-like II"/>
    <property type="match status" value="2"/>
</dbReference>
<evidence type="ECO:0000256" key="2">
    <source>
        <dbReference type="ARBA" id="ARBA00023015"/>
    </source>
</evidence>
<dbReference type="GO" id="GO:0032993">
    <property type="term" value="C:protein-DNA complex"/>
    <property type="evidence" value="ECO:0007669"/>
    <property type="project" value="TreeGrafter"/>
</dbReference>
<dbReference type="EMBL" id="AUVB01000077">
    <property type="protein sequence ID" value="KGE02978.1"/>
    <property type="molecule type" value="Genomic_DNA"/>
</dbReference>
<dbReference type="PANTHER" id="PTHR30346:SF26">
    <property type="entry name" value="HYDROGEN PEROXIDE-INDUCIBLE GENES ACTIVATOR"/>
    <property type="match status" value="1"/>
</dbReference>
<dbReference type="InterPro" id="IPR005119">
    <property type="entry name" value="LysR_subst-bd"/>
</dbReference>
<protein>
    <submittedName>
        <fullName evidence="6">Hydrogen peroxide-inducible transcriptional regulator</fullName>
    </submittedName>
</protein>
<accession>A0A095VPE2</accession>
<gene>
    <name evidence="6" type="ORF">HRUBRA_02416</name>
</gene>
<evidence type="ECO:0000256" key="3">
    <source>
        <dbReference type="ARBA" id="ARBA00023125"/>
    </source>
</evidence>
<keyword evidence="7" id="KW-1185">Reference proteome</keyword>
<dbReference type="HOGENOM" id="CLU_039613_6_4_6"/>
<dbReference type="GO" id="GO:0003700">
    <property type="term" value="F:DNA-binding transcription factor activity"/>
    <property type="evidence" value="ECO:0007669"/>
    <property type="project" value="TreeGrafter"/>
</dbReference>
<evidence type="ECO:0000259" key="5">
    <source>
        <dbReference type="Pfam" id="PF03466"/>
    </source>
</evidence>
<feature type="domain" description="LysR substrate-binding" evidence="5">
    <location>
        <begin position="30"/>
        <end position="224"/>
    </location>
</feature>
<dbReference type="RefSeq" id="WP_052094499.1">
    <property type="nucleotide sequence ID" value="NZ_KN234759.1"/>
</dbReference>
<dbReference type="CDD" id="cd08411">
    <property type="entry name" value="PBP2_OxyR"/>
    <property type="match status" value="1"/>
</dbReference>
<keyword evidence="2" id="KW-0805">Transcription regulation</keyword>
<proteinExistence type="inferred from homology"/>
<dbReference type="Pfam" id="PF03466">
    <property type="entry name" value="LysR_substrate"/>
    <property type="match status" value="1"/>
</dbReference>
<evidence type="ECO:0000313" key="6">
    <source>
        <dbReference type="EMBL" id="KGE02978.1"/>
    </source>
</evidence>
<comment type="similarity">
    <text evidence="1">Belongs to the LysR transcriptional regulatory family.</text>
</comment>
<comment type="caution">
    <text evidence="6">The sequence shown here is derived from an EMBL/GenBank/DDBJ whole genome shotgun (WGS) entry which is preliminary data.</text>
</comment>
<evidence type="ECO:0000313" key="7">
    <source>
        <dbReference type="Proteomes" id="UP000029640"/>
    </source>
</evidence>
<name>A0A095VPE2_9GAMM</name>
<dbReference type="PANTHER" id="PTHR30346">
    <property type="entry name" value="TRANSCRIPTIONAL DUAL REGULATOR HCAR-RELATED"/>
    <property type="match status" value="1"/>
</dbReference>
<dbReference type="SUPFAM" id="SSF53850">
    <property type="entry name" value="Periplasmic binding protein-like II"/>
    <property type="match status" value="1"/>
</dbReference>
<dbReference type="GO" id="GO:0003677">
    <property type="term" value="F:DNA binding"/>
    <property type="evidence" value="ECO:0007669"/>
    <property type="project" value="UniProtKB-KW"/>
</dbReference>
<reference evidence="6 7" key="1">
    <citation type="journal article" date="2014" name="Genome Announc.">
        <title>Genome Sequence of Gammaproteobacterial Pseudohaliea rubra Type Strain DSM 19751, Isolated from Coastal Seawater of the Mediterranean Sea.</title>
        <authorList>
            <person name="Spring S."/>
            <person name="Fiebig A."/>
            <person name="Riedel T."/>
            <person name="Goker M."/>
            <person name="Klenk H.P."/>
        </authorList>
    </citation>
    <scope>NUCLEOTIDE SEQUENCE [LARGE SCALE GENOMIC DNA]</scope>
    <source>
        <strain evidence="6 7">DSM 19751</strain>
    </source>
</reference>
<organism evidence="6 7">
    <name type="scientific">Pseudohaliea rubra DSM 19751</name>
    <dbReference type="NCBI Taxonomy" id="1265313"/>
    <lineage>
        <taxon>Bacteria</taxon>
        <taxon>Pseudomonadati</taxon>
        <taxon>Pseudomonadota</taxon>
        <taxon>Gammaproteobacteria</taxon>
        <taxon>Cellvibrionales</taxon>
        <taxon>Halieaceae</taxon>
        <taxon>Pseudohaliea</taxon>
    </lineage>
</organism>
<dbReference type="AlphaFoldDB" id="A0A095VPE2"/>
<sequence length="244" mass="27678">MLGNAHRVLEEFQGFADRAATLSGGAVVTYRTGVPPTLGPYLLPHILPPLHRKYGGLRLYVRESSTRDLEEGLRSGRHDFILTSLPIADRQFTVMPLFREPLRLVMAKDHRLAKNPRINREDLLGEEILSMEEQHHYHRQVAQLCERLGATVLRDFEGTSLDTLRHMVVMGTGMAFLPSLYVASEIHDQSDLRVTDVQGDRITRTQGMAWRASSPARTLFRELALEIRGILRRERPAGITVLDH</sequence>
<dbReference type="eggNOG" id="COG0583">
    <property type="taxonomic scope" value="Bacteria"/>
</dbReference>
<keyword evidence="4" id="KW-0804">Transcription</keyword>
<dbReference type="Proteomes" id="UP000029640">
    <property type="component" value="Unassembled WGS sequence"/>
</dbReference>
<evidence type="ECO:0000256" key="1">
    <source>
        <dbReference type="ARBA" id="ARBA00009437"/>
    </source>
</evidence>